<gene>
    <name evidence="1" type="ORF">POL68_04700</name>
</gene>
<dbReference type="Proteomes" id="UP001221838">
    <property type="component" value="Unassembled WGS sequence"/>
</dbReference>
<reference evidence="1 2" key="1">
    <citation type="submission" date="2022-11" db="EMBL/GenBank/DDBJ databases">
        <title>Minimal conservation of predation-associated metabolite biosynthetic gene clusters underscores biosynthetic potential of Myxococcota including descriptions for ten novel species: Archangium lansinium sp. nov., Myxococcus landrumus sp. nov., Nannocystis bai.</title>
        <authorList>
            <person name="Ahearne A."/>
            <person name="Stevens C."/>
            <person name="Dowd S."/>
        </authorList>
    </citation>
    <scope>NUCLEOTIDE SEQUENCE [LARGE SCALE GENOMIC DNA]</scope>
    <source>
        <strain evidence="1 2">NCWAL01</strain>
    </source>
</reference>
<comment type="caution">
    <text evidence="1">The sequence shown here is derived from an EMBL/GenBank/DDBJ whole genome shotgun (WGS) entry which is preliminary data.</text>
</comment>
<dbReference type="RefSeq" id="WP_272134995.1">
    <property type="nucleotide sequence ID" value="NZ_JAQNDM010000002.1"/>
</dbReference>
<proteinExistence type="predicted"/>
<keyword evidence="2" id="KW-1185">Reference proteome</keyword>
<evidence type="ECO:0000313" key="2">
    <source>
        <dbReference type="Proteomes" id="UP001221838"/>
    </source>
</evidence>
<accession>A0ABT5D681</accession>
<evidence type="ECO:0008006" key="3">
    <source>
        <dbReference type="Google" id="ProtNLM"/>
    </source>
</evidence>
<name>A0ABT5D681_9BACT</name>
<dbReference type="EMBL" id="JAQNDM010000002">
    <property type="protein sequence ID" value="MDC0707761.1"/>
    <property type="molecule type" value="Genomic_DNA"/>
</dbReference>
<protein>
    <recommendedName>
        <fullName evidence="3">Bacterial spore germination immunoglobulin-like domain-containing protein</fullName>
    </recommendedName>
</protein>
<evidence type="ECO:0000313" key="1">
    <source>
        <dbReference type="EMBL" id="MDC0707761.1"/>
    </source>
</evidence>
<organism evidence="1 2">
    <name type="scientific">Stigmatella ashevillensis</name>
    <dbReference type="NCBI Taxonomy" id="2995309"/>
    <lineage>
        <taxon>Bacteria</taxon>
        <taxon>Pseudomonadati</taxon>
        <taxon>Myxococcota</taxon>
        <taxon>Myxococcia</taxon>
        <taxon>Myxococcales</taxon>
        <taxon>Cystobacterineae</taxon>
        <taxon>Archangiaceae</taxon>
        <taxon>Stigmatella</taxon>
    </lineage>
</organism>
<sequence>MGLTRKSLYSCLAVREYAPLMVSALLSALLSAVLAGCGEEKLESIPSPPPSSEFTQIEFQAQLPQSPFASEITLVHVQIVGPLEVGTTVPLSRQGDTWKGSVLVPTTPEGYYFVGRALNASIQFLFESTASAPAAGPDGILNVVLPFQLRTPLPFTQLEFQAQLPQSELASEIAAVQVQIAGPSEARSFVSLSRQGDTWTWTGSVRVPPVEGGYSLVGRAFSADPLMFLFESTIHTPSAGPDGILNVVLPFQPRTP</sequence>